<reference evidence="2" key="1">
    <citation type="journal article" date="2018" name="PLoS Negl. Trop. Dis.">
        <title>An insight into the salivary gland and fat body transcriptome of Panstrongylus lignarius (Hemiptera: Heteroptera), the main vector of Chagas disease in Peru.</title>
        <authorList>
            <person name="Nevoa J.C."/>
            <person name="Mendes M.T."/>
            <person name="da Silva M.V."/>
            <person name="Soares S.C."/>
            <person name="Oliveira C.J.F."/>
            <person name="Ribeiro J.M.C."/>
        </authorList>
    </citation>
    <scope>NUCLEOTIDE SEQUENCE</scope>
</reference>
<proteinExistence type="predicted"/>
<evidence type="ECO:0000313" key="2">
    <source>
        <dbReference type="EMBL" id="JAW12592.1"/>
    </source>
</evidence>
<keyword evidence="1" id="KW-0732">Signal</keyword>
<accession>A0A224XVQ1</accession>
<organism evidence="2">
    <name type="scientific">Panstrongylus lignarius</name>
    <dbReference type="NCBI Taxonomy" id="156445"/>
    <lineage>
        <taxon>Eukaryota</taxon>
        <taxon>Metazoa</taxon>
        <taxon>Ecdysozoa</taxon>
        <taxon>Arthropoda</taxon>
        <taxon>Hexapoda</taxon>
        <taxon>Insecta</taxon>
        <taxon>Pterygota</taxon>
        <taxon>Neoptera</taxon>
        <taxon>Paraneoptera</taxon>
        <taxon>Hemiptera</taxon>
        <taxon>Heteroptera</taxon>
        <taxon>Panheteroptera</taxon>
        <taxon>Cimicomorpha</taxon>
        <taxon>Reduviidae</taxon>
        <taxon>Triatominae</taxon>
        <taxon>Panstrongylus</taxon>
    </lineage>
</organism>
<feature type="chain" id="PRO_5012171892" evidence="1">
    <location>
        <begin position="21"/>
        <end position="229"/>
    </location>
</feature>
<name>A0A224XVQ1_9HEMI</name>
<feature type="signal peptide" evidence="1">
    <location>
        <begin position="1"/>
        <end position="20"/>
    </location>
</feature>
<sequence>MATKLFYLVFLFSTPLFTEAEILEKAISFIQDFADSTTNAKDNLLILADTGKYELEQKLEALKMKTHEHATDNIMKAKTFAEKNKDNCSPEIQYHLDMLQTTVEDRWNECLNLSQSIIKFTQFIHQIVQNFDPVEELVCNGIQNVSACEGNFLQKWHCVTVEIQNFINLIYEERGNLAHYVKLANNLILDIVTKGMECFGGVQTGFTNNVQEIINTHCNINADELQRQE</sequence>
<evidence type="ECO:0000256" key="1">
    <source>
        <dbReference type="SAM" id="SignalP"/>
    </source>
</evidence>
<dbReference type="EMBL" id="GFTR01003834">
    <property type="protein sequence ID" value="JAW12592.1"/>
    <property type="molecule type" value="Transcribed_RNA"/>
</dbReference>
<protein>
    <submittedName>
        <fullName evidence="2">Putative secreted protein</fullName>
    </submittedName>
</protein>
<dbReference type="AlphaFoldDB" id="A0A224XVQ1"/>